<keyword evidence="6 8" id="KW-1133">Transmembrane helix</keyword>
<feature type="transmembrane region" description="Helical" evidence="8">
    <location>
        <begin position="44"/>
        <end position="64"/>
    </location>
</feature>
<evidence type="ECO:0000313" key="9">
    <source>
        <dbReference type="EMBL" id="EKC23353.1"/>
    </source>
</evidence>
<dbReference type="PANTHER" id="PTHR10705">
    <property type="entry name" value="DOLICHYL-DIPHOSPHOOLIGOSACCHARIDE--PROTEIN GLYCOSYLTRANSFERASE SUBUNIT DAD1"/>
    <property type="match status" value="1"/>
</dbReference>
<dbReference type="GO" id="GO:0006487">
    <property type="term" value="P:protein N-linked glycosylation"/>
    <property type="evidence" value="ECO:0007669"/>
    <property type="project" value="TreeGrafter"/>
</dbReference>
<evidence type="ECO:0000256" key="8">
    <source>
        <dbReference type="RuleBase" id="RU361136"/>
    </source>
</evidence>
<reference evidence="9" key="1">
    <citation type="journal article" date="2012" name="Nature">
        <title>The oyster genome reveals stress adaptation and complexity of shell formation.</title>
        <authorList>
            <person name="Zhang G."/>
            <person name="Fang X."/>
            <person name="Guo X."/>
            <person name="Li L."/>
            <person name="Luo R."/>
            <person name="Xu F."/>
            <person name="Yang P."/>
            <person name="Zhang L."/>
            <person name="Wang X."/>
            <person name="Qi H."/>
            <person name="Xiong Z."/>
            <person name="Que H."/>
            <person name="Xie Y."/>
            <person name="Holland P.W."/>
            <person name="Paps J."/>
            <person name="Zhu Y."/>
            <person name="Wu F."/>
            <person name="Chen Y."/>
            <person name="Wang J."/>
            <person name="Peng C."/>
            <person name="Meng J."/>
            <person name="Yang L."/>
            <person name="Liu J."/>
            <person name="Wen B."/>
            <person name="Zhang N."/>
            <person name="Huang Z."/>
            <person name="Zhu Q."/>
            <person name="Feng Y."/>
            <person name="Mount A."/>
            <person name="Hedgecock D."/>
            <person name="Xu Z."/>
            <person name="Liu Y."/>
            <person name="Domazet-Loso T."/>
            <person name="Du Y."/>
            <person name="Sun X."/>
            <person name="Zhang S."/>
            <person name="Liu B."/>
            <person name="Cheng P."/>
            <person name="Jiang X."/>
            <person name="Li J."/>
            <person name="Fan D."/>
            <person name="Wang W."/>
            <person name="Fu W."/>
            <person name="Wang T."/>
            <person name="Wang B."/>
            <person name="Zhang J."/>
            <person name="Peng Z."/>
            <person name="Li Y."/>
            <person name="Li N."/>
            <person name="Wang J."/>
            <person name="Chen M."/>
            <person name="He Y."/>
            <person name="Tan F."/>
            <person name="Song X."/>
            <person name="Zheng Q."/>
            <person name="Huang R."/>
            <person name="Yang H."/>
            <person name="Du X."/>
            <person name="Chen L."/>
            <person name="Yang M."/>
            <person name="Gaffney P.M."/>
            <person name="Wang S."/>
            <person name="Luo L."/>
            <person name="She Z."/>
            <person name="Ming Y."/>
            <person name="Huang W."/>
            <person name="Zhang S."/>
            <person name="Huang B."/>
            <person name="Zhang Y."/>
            <person name="Qu T."/>
            <person name="Ni P."/>
            <person name="Miao G."/>
            <person name="Wang J."/>
            <person name="Wang Q."/>
            <person name="Steinberg C.E."/>
            <person name="Wang H."/>
            <person name="Li N."/>
            <person name="Qian L."/>
            <person name="Zhang G."/>
            <person name="Li Y."/>
            <person name="Yang H."/>
            <person name="Liu X."/>
            <person name="Wang J."/>
            <person name="Yin Y."/>
            <person name="Wang J."/>
        </authorList>
    </citation>
    <scope>NUCLEOTIDE SEQUENCE [LARGE SCALE GENOMIC DNA]</scope>
    <source>
        <strain evidence="9">05x7-T-G4-1.051#20</strain>
    </source>
</reference>
<evidence type="ECO:0000256" key="1">
    <source>
        <dbReference type="ARBA" id="ARBA00004477"/>
    </source>
</evidence>
<dbReference type="GO" id="GO:0016740">
    <property type="term" value="F:transferase activity"/>
    <property type="evidence" value="ECO:0007669"/>
    <property type="project" value="UniProtKB-KW"/>
</dbReference>
<proteinExistence type="inferred from homology"/>
<evidence type="ECO:0000256" key="6">
    <source>
        <dbReference type="ARBA" id="ARBA00022989"/>
    </source>
</evidence>
<keyword evidence="9" id="KW-0808">Transferase</keyword>
<dbReference type="PANTHER" id="PTHR10705:SF0">
    <property type="entry name" value="DOLICHYL-DIPHOSPHOOLIGOSACCHARIDE--PROTEIN GLYCOSYLTRANSFERASE SUBUNIT DAD1"/>
    <property type="match status" value="1"/>
</dbReference>
<evidence type="ECO:0000256" key="3">
    <source>
        <dbReference type="ARBA" id="ARBA00009386"/>
    </source>
</evidence>
<protein>
    <recommendedName>
        <fullName evidence="8">Dolichyl-diphosphooligosaccharide--protein glycosyltransferase subunit DAD1</fullName>
        <shortName evidence="8">Oligosaccharyl transferase subunit DAD1</shortName>
    </recommendedName>
</protein>
<dbReference type="AlphaFoldDB" id="K1PNV6"/>
<organism evidence="9">
    <name type="scientific">Magallana gigas</name>
    <name type="common">Pacific oyster</name>
    <name type="synonym">Crassostrea gigas</name>
    <dbReference type="NCBI Taxonomy" id="29159"/>
    <lineage>
        <taxon>Eukaryota</taxon>
        <taxon>Metazoa</taxon>
        <taxon>Spiralia</taxon>
        <taxon>Lophotrochozoa</taxon>
        <taxon>Mollusca</taxon>
        <taxon>Bivalvia</taxon>
        <taxon>Autobranchia</taxon>
        <taxon>Pteriomorphia</taxon>
        <taxon>Ostreida</taxon>
        <taxon>Ostreoidea</taxon>
        <taxon>Ostreidae</taxon>
        <taxon>Magallana</taxon>
    </lineage>
</organism>
<sequence>MSKRGDTSAALKSAPSENLVSVLKKFYDEYMTSTSKRLKIVDAYLVYILLTGVIQFVYCALVGTFPFNSFLSGFISTVGSFVLAVCLRLQVNPQNKTDFVGISPERAFADFIFAHV</sequence>
<comment type="similarity">
    <text evidence="3 8">Belongs to the DAD/OST2 family.</text>
</comment>
<keyword evidence="4 8" id="KW-0812">Transmembrane</keyword>
<evidence type="ECO:0000256" key="4">
    <source>
        <dbReference type="ARBA" id="ARBA00022692"/>
    </source>
</evidence>
<dbReference type="InParanoid" id="K1PNV6"/>
<evidence type="ECO:0000256" key="7">
    <source>
        <dbReference type="ARBA" id="ARBA00023136"/>
    </source>
</evidence>
<evidence type="ECO:0000256" key="5">
    <source>
        <dbReference type="ARBA" id="ARBA00022824"/>
    </source>
</evidence>
<keyword evidence="7 8" id="KW-0472">Membrane</keyword>
<dbReference type="HOGENOM" id="CLU_111220_2_1_1"/>
<comment type="caution">
    <text evidence="8">Lacks conserved residue(s) required for the propagation of feature annotation.</text>
</comment>
<dbReference type="PIRSF" id="PIRSF005588">
    <property type="entry name" value="DAD"/>
    <property type="match status" value="1"/>
</dbReference>
<name>K1PNV6_MAGGI</name>
<dbReference type="Pfam" id="PF02109">
    <property type="entry name" value="DAD"/>
    <property type="match status" value="1"/>
</dbReference>
<comment type="subunit">
    <text evidence="8">Component of the oligosaccharyltransferase (OST) complex.</text>
</comment>
<keyword evidence="5 8" id="KW-0256">Endoplasmic reticulum</keyword>
<comment type="pathway">
    <text evidence="2 8">Protein modification; protein glycosylation.</text>
</comment>
<dbReference type="UniPathway" id="UPA00378"/>
<accession>K1PNV6</accession>
<feature type="transmembrane region" description="Helical" evidence="8">
    <location>
        <begin position="70"/>
        <end position="89"/>
    </location>
</feature>
<evidence type="ECO:0000256" key="2">
    <source>
        <dbReference type="ARBA" id="ARBA00004922"/>
    </source>
</evidence>
<dbReference type="EMBL" id="JH816019">
    <property type="protein sequence ID" value="EKC23353.1"/>
    <property type="molecule type" value="Genomic_DNA"/>
</dbReference>
<comment type="subcellular location">
    <subcellularLocation>
        <location evidence="1 8">Endoplasmic reticulum membrane</location>
        <topology evidence="1 8">Multi-pass membrane protein</topology>
    </subcellularLocation>
</comment>
<dbReference type="InterPro" id="IPR003038">
    <property type="entry name" value="DAD/Ost2"/>
</dbReference>
<dbReference type="GO" id="GO:0008250">
    <property type="term" value="C:oligosaccharyltransferase complex"/>
    <property type="evidence" value="ECO:0007669"/>
    <property type="project" value="InterPro"/>
</dbReference>
<gene>
    <name evidence="9" type="ORF">CGI_10008724</name>
</gene>
<dbReference type="FunCoup" id="K1PNV6">
    <property type="interactions" value="1098"/>
</dbReference>
<comment type="function">
    <text evidence="8">Subunit of the oligosaccharyl transferase (OST) complex that catalyzes the initial transfer of a defined glycan (Glc(3)Man(9)GlcNAc(2) in eukaryotes) from the lipid carrier dolichol-pyrophosphate to an asparagine residue within an Asn-X-Ser/Thr consensus motif in nascent polypeptide chains, the first step in protein N-glycosylation. N-glycosylation occurs cotranslationally and the complex associates with the Sec61 complex at the channel-forming translocon complex that mediates protein translocation across the endoplasmic reticulum (ER). All subunits are required for a maximal enzyme activity.</text>
</comment>